<evidence type="ECO:0000313" key="2">
    <source>
        <dbReference type="EMBL" id="KAF5831131.1"/>
    </source>
</evidence>
<feature type="compositionally biased region" description="Basic and acidic residues" evidence="1">
    <location>
        <begin position="72"/>
        <end position="82"/>
    </location>
</feature>
<evidence type="ECO:0000313" key="3">
    <source>
        <dbReference type="Proteomes" id="UP000815325"/>
    </source>
</evidence>
<keyword evidence="3" id="KW-1185">Reference proteome</keyword>
<organism evidence="2 3">
    <name type="scientific">Dunaliella salina</name>
    <name type="common">Green alga</name>
    <name type="synonym">Protococcus salinus</name>
    <dbReference type="NCBI Taxonomy" id="3046"/>
    <lineage>
        <taxon>Eukaryota</taxon>
        <taxon>Viridiplantae</taxon>
        <taxon>Chlorophyta</taxon>
        <taxon>core chlorophytes</taxon>
        <taxon>Chlorophyceae</taxon>
        <taxon>CS clade</taxon>
        <taxon>Chlamydomonadales</taxon>
        <taxon>Dunaliellaceae</taxon>
        <taxon>Dunaliella</taxon>
    </lineage>
</organism>
<feature type="compositionally biased region" description="Pro residues" evidence="1">
    <location>
        <begin position="39"/>
        <end position="51"/>
    </location>
</feature>
<gene>
    <name evidence="2" type="ORF">DUNSADRAFT_13534</name>
</gene>
<sequence>MQTQDNAADQPGQFMTMIDTFASLDDVMQLGPAAGLVPVPPPHLPLQPCEPPAFSASTQQEAKPSSRKRGNDKRGAGKLQVKDQISELEQQLQIKMNEALELEQRNQRLRLRSRILEQVIGSRDRQVHTLRQLRQATLATQAQIASQTNSATSPSPLPSPQSPSEPLQLAQLGSSQAGGALVNPFSSQPPPTVKVMAAMPDAPSGPLDPPNWTTLKMYANMSLEKHMEVYTELVEVLSAEMVKPGLGRTREMRSDAAMLLDLHAGWMRRVGEQRTWLSTELSRLLANKTQHHSTGVHQGRGTAYPLEETNILDALEKNLRAEHAILMLVGEVFAFQLLTMEQSARVLIHSWPHISDFVAIMQCAVEQHAQAQQQMLPLQARPMLQQRQ</sequence>
<dbReference type="Proteomes" id="UP000815325">
    <property type="component" value="Unassembled WGS sequence"/>
</dbReference>
<accession>A0ABQ7G944</accession>
<protein>
    <recommendedName>
        <fullName evidence="4">BZIP domain-containing protein</fullName>
    </recommendedName>
</protein>
<evidence type="ECO:0000256" key="1">
    <source>
        <dbReference type="SAM" id="MobiDB-lite"/>
    </source>
</evidence>
<proteinExistence type="predicted"/>
<reference evidence="2" key="1">
    <citation type="submission" date="2017-08" db="EMBL/GenBank/DDBJ databases">
        <authorList>
            <person name="Polle J.E."/>
            <person name="Barry K."/>
            <person name="Cushman J."/>
            <person name="Schmutz J."/>
            <person name="Tran D."/>
            <person name="Hathwaick L.T."/>
            <person name="Yim W.C."/>
            <person name="Jenkins J."/>
            <person name="Mckie-Krisberg Z.M."/>
            <person name="Prochnik S."/>
            <person name="Lindquist E."/>
            <person name="Dockter R.B."/>
            <person name="Adam C."/>
            <person name="Molina H."/>
            <person name="Bunkerborg J."/>
            <person name="Jin E."/>
            <person name="Buchheim M."/>
            <person name="Magnuson J."/>
        </authorList>
    </citation>
    <scope>NUCLEOTIDE SEQUENCE</scope>
    <source>
        <strain evidence="2">CCAP 19/18</strain>
    </source>
</reference>
<feature type="region of interest" description="Disordered" evidence="1">
    <location>
        <begin position="141"/>
        <end position="167"/>
    </location>
</feature>
<feature type="region of interest" description="Disordered" evidence="1">
    <location>
        <begin position="178"/>
        <end position="197"/>
    </location>
</feature>
<evidence type="ECO:0008006" key="4">
    <source>
        <dbReference type="Google" id="ProtNLM"/>
    </source>
</evidence>
<name>A0ABQ7G944_DUNSA</name>
<feature type="region of interest" description="Disordered" evidence="1">
    <location>
        <begin position="39"/>
        <end position="82"/>
    </location>
</feature>
<comment type="caution">
    <text evidence="2">The sequence shown here is derived from an EMBL/GenBank/DDBJ whole genome shotgun (WGS) entry which is preliminary data.</text>
</comment>
<dbReference type="EMBL" id="MU069973">
    <property type="protein sequence ID" value="KAF5831131.1"/>
    <property type="molecule type" value="Genomic_DNA"/>
</dbReference>